<evidence type="ECO:0000313" key="2">
    <source>
        <dbReference type="Proteomes" id="UP000321103"/>
    </source>
</evidence>
<organism evidence="1 2">
    <name type="scientific">Kocuria turfanensis</name>
    <dbReference type="NCBI Taxonomy" id="388357"/>
    <lineage>
        <taxon>Bacteria</taxon>
        <taxon>Bacillati</taxon>
        <taxon>Actinomycetota</taxon>
        <taxon>Actinomycetes</taxon>
        <taxon>Micrococcales</taxon>
        <taxon>Micrococcaceae</taxon>
        <taxon>Kocuria</taxon>
    </lineage>
</organism>
<comment type="caution">
    <text evidence="1">The sequence shown here is derived from an EMBL/GenBank/DDBJ whole genome shotgun (WGS) entry which is preliminary data.</text>
</comment>
<accession>A0A512ID77</accession>
<dbReference type="RefSeq" id="WP_062735700.1">
    <property type="nucleotide sequence ID" value="NZ_BJZS01000048.1"/>
</dbReference>
<dbReference type="AlphaFoldDB" id="A0A512ID77"/>
<gene>
    <name evidence="1" type="ORF">KTU01_17780</name>
</gene>
<dbReference type="InterPro" id="IPR014710">
    <property type="entry name" value="RmlC-like_jellyroll"/>
</dbReference>
<evidence type="ECO:0008006" key="3">
    <source>
        <dbReference type="Google" id="ProtNLM"/>
    </source>
</evidence>
<dbReference type="STRING" id="388357.GCA_001580365_02093"/>
<reference evidence="1 2" key="1">
    <citation type="submission" date="2019-07" db="EMBL/GenBank/DDBJ databases">
        <title>Whole genome shotgun sequence of Kocuria turfanensis NBRC 107627.</title>
        <authorList>
            <person name="Hosoyama A."/>
            <person name="Uohara A."/>
            <person name="Ohji S."/>
            <person name="Ichikawa N."/>
        </authorList>
    </citation>
    <scope>NUCLEOTIDE SEQUENCE [LARGE SCALE GENOMIC DNA]</scope>
    <source>
        <strain evidence="1 2">NBRC 107627</strain>
    </source>
</reference>
<dbReference type="Gene3D" id="2.60.120.10">
    <property type="entry name" value="Jelly Rolls"/>
    <property type="match status" value="1"/>
</dbReference>
<dbReference type="Proteomes" id="UP000321103">
    <property type="component" value="Unassembled WGS sequence"/>
</dbReference>
<evidence type="ECO:0000313" key="1">
    <source>
        <dbReference type="EMBL" id="GEO95655.1"/>
    </source>
</evidence>
<dbReference type="EMBL" id="BJZS01000048">
    <property type="protein sequence ID" value="GEO95655.1"/>
    <property type="molecule type" value="Genomic_DNA"/>
</dbReference>
<name>A0A512ID77_9MICC</name>
<keyword evidence="2" id="KW-1185">Reference proteome</keyword>
<dbReference type="InterPro" id="IPR011051">
    <property type="entry name" value="RmlC_Cupin_sf"/>
</dbReference>
<sequence>MPRLDDLVGTNLAKARAAGSGRSTELVVHDGVLRQTVMALCAGRELAEHVAPPAATLQLLRGRIRVLKRGQLAEELSPGDLLSLTDSRHSVEALEDSVFLLTTVSRPSDGYDPRVA</sequence>
<proteinExistence type="predicted"/>
<protein>
    <recommendedName>
        <fullName evidence="3">Cupin</fullName>
    </recommendedName>
</protein>
<dbReference type="SUPFAM" id="SSF51182">
    <property type="entry name" value="RmlC-like cupins"/>
    <property type="match status" value="1"/>
</dbReference>